<accession>A0ABP6Q420</accession>
<keyword evidence="3" id="KW-0732">Signal</keyword>
<proteinExistence type="predicted"/>
<evidence type="ECO:0000313" key="6">
    <source>
        <dbReference type="Proteomes" id="UP001501237"/>
    </source>
</evidence>
<keyword evidence="2" id="KW-1133">Transmembrane helix</keyword>
<feature type="transmembrane region" description="Helical" evidence="2">
    <location>
        <begin position="172"/>
        <end position="193"/>
    </location>
</feature>
<evidence type="ECO:0000313" key="5">
    <source>
        <dbReference type="EMBL" id="GAA3200055.1"/>
    </source>
</evidence>
<feature type="signal peptide" evidence="3">
    <location>
        <begin position="1"/>
        <end position="35"/>
    </location>
</feature>
<dbReference type="RefSeq" id="WP_344823153.1">
    <property type="nucleotide sequence ID" value="NZ_BAAAUV010000003.1"/>
</dbReference>
<feature type="region of interest" description="Disordered" evidence="1">
    <location>
        <begin position="33"/>
        <end position="53"/>
    </location>
</feature>
<reference evidence="6" key="1">
    <citation type="journal article" date="2019" name="Int. J. Syst. Evol. Microbiol.">
        <title>The Global Catalogue of Microorganisms (GCM) 10K type strain sequencing project: providing services to taxonomists for standard genome sequencing and annotation.</title>
        <authorList>
            <consortium name="The Broad Institute Genomics Platform"/>
            <consortium name="The Broad Institute Genome Sequencing Center for Infectious Disease"/>
            <person name="Wu L."/>
            <person name="Ma J."/>
        </authorList>
    </citation>
    <scope>NUCLEOTIDE SEQUENCE [LARGE SCALE GENOMIC DNA]</scope>
    <source>
        <strain evidence="6">JCM 9377</strain>
    </source>
</reference>
<dbReference type="EMBL" id="BAAAUV010000003">
    <property type="protein sequence ID" value="GAA3200055.1"/>
    <property type="molecule type" value="Genomic_DNA"/>
</dbReference>
<protein>
    <recommendedName>
        <fullName evidence="4">DUF11 domain-containing protein</fullName>
    </recommendedName>
</protein>
<feature type="chain" id="PRO_5046377156" description="DUF11 domain-containing protein" evidence="3">
    <location>
        <begin position="36"/>
        <end position="199"/>
    </location>
</feature>
<dbReference type="InterPro" id="IPR001434">
    <property type="entry name" value="OmcB-like_DUF11"/>
</dbReference>
<evidence type="ECO:0000256" key="2">
    <source>
        <dbReference type="SAM" id="Phobius"/>
    </source>
</evidence>
<evidence type="ECO:0000256" key="1">
    <source>
        <dbReference type="SAM" id="MobiDB-lite"/>
    </source>
</evidence>
<keyword evidence="6" id="KW-1185">Reference proteome</keyword>
<dbReference type="Pfam" id="PF01345">
    <property type="entry name" value="DUF11"/>
    <property type="match status" value="1"/>
</dbReference>
<comment type="caution">
    <text evidence="5">The sequence shown here is derived from an EMBL/GenBank/DDBJ whole genome shotgun (WGS) entry which is preliminary data.</text>
</comment>
<name>A0ABP6Q420_9ACTN</name>
<sequence length="199" mass="20061">MTAPAAAPRSRRAASLSIVAAALACSATWPAPADAARAGKPAPPSLSISVDSGRKTLGRGDRVTYRTELKNLGARGTAPLQITQTLAPGMKLLSTSPKGSAANGRIRWTRPLPGGAAAVFETTVEIGDVPARYTRLAAVACAAEPAGRPIVCSTRADRVLRAASGGRSGPSWYLIAGTVVLAVAVAGGLAALVRGVGRS</sequence>
<keyword evidence="2" id="KW-0812">Transmembrane</keyword>
<dbReference type="Proteomes" id="UP001501237">
    <property type="component" value="Unassembled WGS sequence"/>
</dbReference>
<gene>
    <name evidence="5" type="ORF">GCM10010468_12490</name>
</gene>
<evidence type="ECO:0000256" key="3">
    <source>
        <dbReference type="SAM" id="SignalP"/>
    </source>
</evidence>
<feature type="domain" description="DUF11" evidence="4">
    <location>
        <begin position="46"/>
        <end position="139"/>
    </location>
</feature>
<keyword evidence="2" id="KW-0472">Membrane</keyword>
<organism evidence="5 6">
    <name type="scientific">Actinocorallia longicatena</name>
    <dbReference type="NCBI Taxonomy" id="111803"/>
    <lineage>
        <taxon>Bacteria</taxon>
        <taxon>Bacillati</taxon>
        <taxon>Actinomycetota</taxon>
        <taxon>Actinomycetes</taxon>
        <taxon>Streptosporangiales</taxon>
        <taxon>Thermomonosporaceae</taxon>
        <taxon>Actinocorallia</taxon>
    </lineage>
</organism>
<evidence type="ECO:0000259" key="4">
    <source>
        <dbReference type="Pfam" id="PF01345"/>
    </source>
</evidence>